<dbReference type="HOGENOM" id="CLU_3137785_0_0_3"/>
<feature type="compositionally biased region" description="Gly residues" evidence="1">
    <location>
        <begin position="1"/>
        <end position="17"/>
    </location>
</feature>
<reference evidence="3" key="1">
    <citation type="journal article" date="2011" name="Proc. Natl. Acad. Sci. U.S.A.">
        <title>Genomic insights into the physiology and ecology of the marine filamentous cyanobacterium Lyngbya majuscula.</title>
        <authorList>
            <person name="Jones A.C."/>
            <person name="Monroe E.A."/>
            <person name="Podell S."/>
            <person name="Hess W.R."/>
            <person name="Klages S."/>
            <person name="Esquenazi E."/>
            <person name="Niessen S."/>
            <person name="Hoover H."/>
            <person name="Rothmann M."/>
            <person name="Lasken R.S."/>
            <person name="Yates J.R.III."/>
            <person name="Reinhardt R."/>
            <person name="Kube M."/>
            <person name="Burkart M.D."/>
            <person name="Allen E.E."/>
            <person name="Dorrestein P.C."/>
            <person name="Gerwick W.H."/>
            <person name="Gerwick L."/>
        </authorList>
    </citation>
    <scope>NUCLEOTIDE SEQUENCE [LARGE SCALE GENOMIC DNA]</scope>
    <source>
        <strain evidence="3">3L</strain>
    </source>
</reference>
<organism evidence="2 3">
    <name type="scientific">Moorena producens 3L</name>
    <dbReference type="NCBI Taxonomy" id="489825"/>
    <lineage>
        <taxon>Bacteria</taxon>
        <taxon>Bacillati</taxon>
        <taxon>Cyanobacteriota</taxon>
        <taxon>Cyanophyceae</taxon>
        <taxon>Coleofasciculales</taxon>
        <taxon>Coleofasciculaceae</taxon>
        <taxon>Moorena</taxon>
    </lineage>
</organism>
<keyword evidence="3" id="KW-1185">Reference proteome</keyword>
<evidence type="ECO:0000313" key="2">
    <source>
        <dbReference type="EMBL" id="EGJ29465.1"/>
    </source>
</evidence>
<dbReference type="EMBL" id="GL890969">
    <property type="protein sequence ID" value="EGJ29465.1"/>
    <property type="molecule type" value="Genomic_DNA"/>
</dbReference>
<accession>F4Y0V4</accession>
<dbReference type="AlphaFoldDB" id="F4Y0V4"/>
<dbReference type="Proteomes" id="UP000003959">
    <property type="component" value="Unassembled WGS sequence"/>
</dbReference>
<evidence type="ECO:0000256" key="1">
    <source>
        <dbReference type="SAM" id="MobiDB-lite"/>
    </source>
</evidence>
<name>F4Y0V4_9CYAN</name>
<gene>
    <name evidence="2" type="ORF">LYNGBM3L_63800</name>
</gene>
<evidence type="ECO:0000313" key="3">
    <source>
        <dbReference type="Proteomes" id="UP000003959"/>
    </source>
</evidence>
<protein>
    <submittedName>
        <fullName evidence="2">Uncharacterized protein</fullName>
    </submittedName>
</protein>
<sequence length="49" mass="4771">MGGTGIRGGTSIRGGTGILPVSIPGQQPNTAEEAENHGELLGGALRAAT</sequence>
<proteinExistence type="predicted"/>
<feature type="region of interest" description="Disordered" evidence="1">
    <location>
        <begin position="1"/>
        <end position="49"/>
    </location>
</feature>